<evidence type="ECO:0000259" key="6">
    <source>
        <dbReference type="Pfam" id="PF00294"/>
    </source>
</evidence>
<keyword evidence="5" id="KW-0067">ATP-binding</keyword>
<protein>
    <submittedName>
        <fullName evidence="8">5-dehydro-2-deoxygluconokinase</fullName>
        <ecNumber evidence="8">2.7.1.92</ecNumber>
    </submittedName>
</protein>
<dbReference type="InterPro" id="IPR023314">
    <property type="entry name" value="Myo_inos_IolC-like_sf"/>
</dbReference>
<dbReference type="InterPro" id="IPR002173">
    <property type="entry name" value="Carboh/pur_kinase_PfkB_CS"/>
</dbReference>
<evidence type="ECO:0000313" key="8">
    <source>
        <dbReference type="EMBL" id="MBU2711180.1"/>
    </source>
</evidence>
<dbReference type="Pfam" id="PF00294">
    <property type="entry name" value="PfkB"/>
    <property type="match status" value="1"/>
</dbReference>
<dbReference type="PROSITE" id="PS00584">
    <property type="entry name" value="PFKB_KINASES_2"/>
    <property type="match status" value="1"/>
</dbReference>
<dbReference type="EMBL" id="JAGSOY010000016">
    <property type="protein sequence ID" value="MBU2711180.1"/>
    <property type="molecule type" value="Genomic_DNA"/>
</dbReference>
<dbReference type="InterPro" id="IPR011611">
    <property type="entry name" value="PfkB_dom"/>
</dbReference>
<dbReference type="InterPro" id="IPR029056">
    <property type="entry name" value="Ribokinase-like"/>
</dbReference>
<evidence type="ECO:0000256" key="4">
    <source>
        <dbReference type="ARBA" id="ARBA00022777"/>
    </source>
</evidence>
<dbReference type="PANTHER" id="PTHR43085:SF49">
    <property type="entry name" value="5-DEHYDRO-2-DEOXYGLUCONOKINASE"/>
    <property type="match status" value="1"/>
</dbReference>
<gene>
    <name evidence="8" type="primary">iolC</name>
    <name evidence="8" type="ORF">KCG35_08915</name>
</gene>
<dbReference type="GO" id="GO:0047590">
    <property type="term" value="F:5-dehydro-2-deoxygluconokinase activity"/>
    <property type="evidence" value="ECO:0007669"/>
    <property type="project" value="UniProtKB-EC"/>
</dbReference>
<keyword evidence="9" id="KW-1185">Reference proteome</keyword>
<organism evidence="8 9">
    <name type="scientific">Zooshikella harenae</name>
    <dbReference type="NCBI Taxonomy" id="2827238"/>
    <lineage>
        <taxon>Bacteria</taxon>
        <taxon>Pseudomonadati</taxon>
        <taxon>Pseudomonadota</taxon>
        <taxon>Gammaproteobacteria</taxon>
        <taxon>Oceanospirillales</taxon>
        <taxon>Zooshikellaceae</taxon>
        <taxon>Zooshikella</taxon>
    </lineage>
</organism>
<evidence type="ECO:0000256" key="1">
    <source>
        <dbReference type="ARBA" id="ARBA00010688"/>
    </source>
</evidence>
<comment type="similarity">
    <text evidence="1">Belongs to the carbohydrate kinase PfkB family.</text>
</comment>
<evidence type="ECO:0000313" key="9">
    <source>
        <dbReference type="Proteomes" id="UP000690515"/>
    </source>
</evidence>
<name>A0ABS5ZD25_9GAMM</name>
<keyword evidence="4" id="KW-0418">Kinase</keyword>
<sequence length="667" mass="73257">MATKRIYDVICVGRAAVDLYGQQVGSKLQDISTFAKYLGGSAGNIAYGCARLGLKSAMLTRVGDEQMGEFVRQVLAQAGVDVSHVMSDPERLTGLVLLSIKDKDTFPLLFYRHDCADMALSVEDFDEAFIASARALLITGTHLSTAHTYQVCLQAIRWAKANGTQVMLDIDYRPVLWGLTKLGEGENRFVSAATVTAHIQSVLSYCDLIVGTEEEICIAGGESDLTKSLQAIRTITDAVLVVKRGPLGCVVFTEAIPNDIEQGLCIKGVNVEVLNVLGAGDAFLSGFLRGQLQGESIEQCCRYANACGAIVVSRHGCAPAMPTAEELDYFLQSVERTENSRPAEDCQLDYLHRVTTRRTYYDEEICALALDHRRQFVAMAQEAGADLNQLPELKQLLVQAVARGAAGAELVRPATLLDSTYGQQALLQISGQDWWVARPVEQPGSRPLAFEQGNALLAQLQYWPLEHIVKCLVYYHPEDSPTLRLAQEQQLLSLYQVCQQTGHELLLEVIPPDFDAALKTVPLTLQRFYNLGIYPDWWKLPALSASSWQQVTTLITERAPHCRGIVVLGLEAPIAELLSGFAIAAQFSIVKGFAVGRSVFGQSCKQWLAGEITDNALIDTVAAQYQLLIHGWRKYRKSLNSVNSLCPGEPVDNTESTRVTDKTRRLA</sequence>
<dbReference type="Proteomes" id="UP000690515">
    <property type="component" value="Unassembled WGS sequence"/>
</dbReference>
<dbReference type="InterPro" id="IPR013785">
    <property type="entry name" value="Aldolase_TIM"/>
</dbReference>
<dbReference type="InterPro" id="IPR030830">
    <property type="entry name" value="Myo_inos_IolC"/>
</dbReference>
<accession>A0ABS5ZD25</accession>
<proteinExistence type="inferred from homology"/>
<evidence type="ECO:0000256" key="3">
    <source>
        <dbReference type="ARBA" id="ARBA00022741"/>
    </source>
</evidence>
<dbReference type="SUPFAM" id="SSF53613">
    <property type="entry name" value="Ribokinase-like"/>
    <property type="match status" value="1"/>
</dbReference>
<dbReference type="Gene3D" id="2.20.150.10">
    <property type="entry name" value="putative 5-dehydro-2- deoxygluconokinase"/>
    <property type="match status" value="1"/>
</dbReference>
<evidence type="ECO:0000256" key="5">
    <source>
        <dbReference type="ARBA" id="ARBA00022840"/>
    </source>
</evidence>
<dbReference type="NCBIfam" id="TIGR04382">
    <property type="entry name" value="myo_inos_iolC_N"/>
    <property type="match status" value="1"/>
</dbReference>
<evidence type="ECO:0000256" key="2">
    <source>
        <dbReference type="ARBA" id="ARBA00022679"/>
    </source>
</evidence>
<dbReference type="InterPro" id="IPR050306">
    <property type="entry name" value="PfkB_Carbo_kinase"/>
</dbReference>
<dbReference type="RefSeq" id="WP_215819343.1">
    <property type="nucleotide sequence ID" value="NZ_JAGSOY010000016.1"/>
</dbReference>
<dbReference type="InterPro" id="IPR018659">
    <property type="entry name" value="DUF2090"/>
</dbReference>
<evidence type="ECO:0000259" key="7">
    <source>
        <dbReference type="Pfam" id="PF09863"/>
    </source>
</evidence>
<dbReference type="PROSITE" id="PS00583">
    <property type="entry name" value="PFKB_KINASES_1"/>
    <property type="match status" value="1"/>
</dbReference>
<dbReference type="Gene3D" id="3.40.1190.20">
    <property type="match status" value="1"/>
</dbReference>
<dbReference type="EC" id="2.7.1.92" evidence="8"/>
<comment type="caution">
    <text evidence="8">The sequence shown here is derived from an EMBL/GenBank/DDBJ whole genome shotgun (WGS) entry which is preliminary data.</text>
</comment>
<reference evidence="8 9" key="1">
    <citation type="submission" date="2021-04" db="EMBL/GenBank/DDBJ databases">
        <authorList>
            <person name="Pira H."/>
            <person name="Risdian C."/>
            <person name="Wink J."/>
        </authorList>
    </citation>
    <scope>NUCLEOTIDE SEQUENCE [LARGE SCALE GENOMIC DNA]</scope>
    <source>
        <strain evidence="8 9">WH53</strain>
    </source>
</reference>
<dbReference type="CDD" id="cd01166">
    <property type="entry name" value="KdgK"/>
    <property type="match status" value="1"/>
</dbReference>
<feature type="domain" description="DUF2090" evidence="7">
    <location>
        <begin position="326"/>
        <end position="635"/>
    </location>
</feature>
<dbReference type="Gene3D" id="3.20.20.70">
    <property type="entry name" value="Aldolase class I"/>
    <property type="match status" value="1"/>
</dbReference>
<keyword evidence="3" id="KW-0547">Nucleotide-binding</keyword>
<dbReference type="PANTHER" id="PTHR43085">
    <property type="entry name" value="HEXOKINASE FAMILY MEMBER"/>
    <property type="match status" value="1"/>
</dbReference>
<keyword evidence="2 8" id="KW-0808">Transferase</keyword>
<feature type="domain" description="Carbohydrate kinase PfkB" evidence="6">
    <location>
        <begin position="8"/>
        <end position="323"/>
    </location>
</feature>
<dbReference type="Pfam" id="PF09863">
    <property type="entry name" value="DUF2090"/>
    <property type="match status" value="1"/>
</dbReference>